<gene>
    <name evidence="1" type="ORF">A0U92_02180</name>
</gene>
<dbReference type="Proteomes" id="UP000188937">
    <property type="component" value="Chromosome"/>
</dbReference>
<evidence type="ECO:0008006" key="3">
    <source>
        <dbReference type="Google" id="ProtNLM"/>
    </source>
</evidence>
<sequence>MGSIGGSTMATAQTIPKMTVTTPGTAAPSFMDGFSKGNFYLGAAGAATFISPPNGFASALKARGGEHWHPGFAAGGVAGWAFSNGLMFDLAVVYAGNNANKITTANGPVRQTGTQGTLATLAEVYYTLPLPKLGINTMAIVPYVGVGFGPTWSHVRTKAYFADGSINRPHGNSGANFTYEVVGGFAFPIPGLKDTAGLLDYRYLGVVNATNLRQTFEPAGGGASISGPVVPSGYIAGHVIAIGISHSF</sequence>
<accession>A0A1U9KD89</accession>
<dbReference type="STRING" id="435.A0U92_02180"/>
<name>A0A1U9KD89_ACEAC</name>
<dbReference type="KEGG" id="aace:A0U92_02180"/>
<evidence type="ECO:0000313" key="2">
    <source>
        <dbReference type="Proteomes" id="UP000188937"/>
    </source>
</evidence>
<evidence type="ECO:0000313" key="1">
    <source>
        <dbReference type="EMBL" id="AQS83774.1"/>
    </source>
</evidence>
<proteinExistence type="predicted"/>
<dbReference type="SUPFAM" id="SSF56925">
    <property type="entry name" value="OMPA-like"/>
    <property type="match status" value="1"/>
</dbReference>
<reference evidence="1 2" key="1">
    <citation type="submission" date="2016-03" db="EMBL/GenBank/DDBJ databases">
        <title>Acetic acid bacteria sequencing.</title>
        <authorList>
            <person name="Brandt J."/>
            <person name="Jakob F."/>
            <person name="Vogel R.F."/>
        </authorList>
    </citation>
    <scope>NUCLEOTIDE SEQUENCE [LARGE SCALE GENOMIC DNA]</scope>
    <source>
        <strain evidence="1 2">TMW2.1153</strain>
    </source>
</reference>
<dbReference type="Gene3D" id="2.40.160.20">
    <property type="match status" value="1"/>
</dbReference>
<dbReference type="InterPro" id="IPR011250">
    <property type="entry name" value="OMP/PagP_B-barrel"/>
</dbReference>
<organism evidence="1 2">
    <name type="scientific">Acetobacter aceti</name>
    <dbReference type="NCBI Taxonomy" id="435"/>
    <lineage>
        <taxon>Bacteria</taxon>
        <taxon>Pseudomonadati</taxon>
        <taxon>Pseudomonadota</taxon>
        <taxon>Alphaproteobacteria</taxon>
        <taxon>Acetobacterales</taxon>
        <taxon>Acetobacteraceae</taxon>
        <taxon>Acetobacter</taxon>
        <taxon>Acetobacter subgen. Acetobacter</taxon>
    </lineage>
</organism>
<protein>
    <recommendedName>
        <fullName evidence="3">Outer membrane protein beta-barrel domain-containing protein</fullName>
    </recommendedName>
</protein>
<dbReference type="AlphaFoldDB" id="A0A1U9KD89"/>
<keyword evidence="2" id="KW-1185">Reference proteome</keyword>
<dbReference type="EMBL" id="CP014692">
    <property type="protein sequence ID" value="AQS83774.1"/>
    <property type="molecule type" value="Genomic_DNA"/>
</dbReference>